<evidence type="ECO:0000313" key="2">
    <source>
        <dbReference type="EMBL" id="CAB4182297.1"/>
    </source>
</evidence>
<gene>
    <name evidence="2" type="ORF">UFOVP1066_206</name>
    <name evidence="3" type="ORF">UFOVP1315_131</name>
    <name evidence="4" type="ORF">UFOVP1421_92</name>
    <name evidence="5" type="ORF">UFOVP1525_102</name>
    <name evidence="1" type="ORF">UFOVP909_65</name>
</gene>
<dbReference type="EMBL" id="LR798454">
    <property type="protein sequence ID" value="CAB5238598.1"/>
    <property type="molecule type" value="Genomic_DNA"/>
</dbReference>
<sequence>MNIYTTARKAAIEAEQAFIAQHGEPMYCGFAWVNVKTAKGNTKVGKAQIAELTAQGFRKSYTGGMDLWSAGSYNGQSMDIKEEGARAYADVLRANGMTAYMMSRAD</sequence>
<accession>A0A6J5S147</accession>
<evidence type="ECO:0000313" key="5">
    <source>
        <dbReference type="EMBL" id="CAB5238598.1"/>
    </source>
</evidence>
<evidence type="ECO:0000313" key="3">
    <source>
        <dbReference type="EMBL" id="CAB4198524.1"/>
    </source>
</evidence>
<reference evidence="3" key="1">
    <citation type="submission" date="2020-05" db="EMBL/GenBank/DDBJ databases">
        <authorList>
            <person name="Chiriac C."/>
            <person name="Salcher M."/>
            <person name="Ghai R."/>
            <person name="Kavagutti S V."/>
        </authorList>
    </citation>
    <scope>NUCLEOTIDE SEQUENCE</scope>
</reference>
<evidence type="ECO:0000313" key="1">
    <source>
        <dbReference type="EMBL" id="CAB4170483.1"/>
    </source>
</evidence>
<name>A0A6J5S147_9CAUD</name>
<dbReference type="EMBL" id="LR797375">
    <property type="protein sequence ID" value="CAB4211485.1"/>
    <property type="molecule type" value="Genomic_DNA"/>
</dbReference>
<protein>
    <submittedName>
        <fullName evidence="3">Uncharacterized protein</fullName>
    </submittedName>
</protein>
<dbReference type="EMBL" id="LR797019">
    <property type="protein sequence ID" value="CAB4182297.1"/>
    <property type="molecule type" value="Genomic_DNA"/>
</dbReference>
<organism evidence="3">
    <name type="scientific">uncultured Caudovirales phage</name>
    <dbReference type="NCBI Taxonomy" id="2100421"/>
    <lineage>
        <taxon>Viruses</taxon>
        <taxon>Duplodnaviria</taxon>
        <taxon>Heunggongvirae</taxon>
        <taxon>Uroviricota</taxon>
        <taxon>Caudoviricetes</taxon>
        <taxon>Peduoviridae</taxon>
        <taxon>Maltschvirus</taxon>
        <taxon>Maltschvirus maltsch</taxon>
    </lineage>
</organism>
<proteinExistence type="predicted"/>
<dbReference type="EMBL" id="LR796861">
    <property type="protein sequence ID" value="CAB4170483.1"/>
    <property type="molecule type" value="Genomic_DNA"/>
</dbReference>
<evidence type="ECO:0000313" key="4">
    <source>
        <dbReference type="EMBL" id="CAB4211485.1"/>
    </source>
</evidence>
<dbReference type="EMBL" id="LR797272">
    <property type="protein sequence ID" value="CAB4198524.1"/>
    <property type="molecule type" value="Genomic_DNA"/>
</dbReference>